<gene>
    <name evidence="1" type="ORF">C9I98_21490</name>
</gene>
<evidence type="ECO:0000313" key="1">
    <source>
        <dbReference type="EMBL" id="PSW14762.1"/>
    </source>
</evidence>
<comment type="caution">
    <text evidence="1">The sequence shown here is derived from an EMBL/GenBank/DDBJ whole genome shotgun (WGS) entry which is preliminary data.</text>
</comment>
<protein>
    <recommendedName>
        <fullName evidence="3">Bacterial toxin YdaT domain-containing protein</fullName>
    </recommendedName>
</protein>
<evidence type="ECO:0008006" key="3">
    <source>
        <dbReference type="Google" id="ProtNLM"/>
    </source>
</evidence>
<dbReference type="AlphaFoldDB" id="A0A2T3NIA7"/>
<organism evidence="1 2">
    <name type="scientific">Photobacterium sanctipauli</name>
    <dbReference type="NCBI Taxonomy" id="1342794"/>
    <lineage>
        <taxon>Bacteria</taxon>
        <taxon>Pseudomonadati</taxon>
        <taxon>Pseudomonadota</taxon>
        <taxon>Gammaproteobacteria</taxon>
        <taxon>Vibrionales</taxon>
        <taxon>Vibrionaceae</taxon>
        <taxon>Photobacterium</taxon>
    </lineage>
</organism>
<dbReference type="RefSeq" id="WP_036815999.1">
    <property type="nucleotide sequence ID" value="NZ_JGVO01000008.1"/>
</dbReference>
<sequence>MVSLKSVMRNAIESWRCEVTKEFIANKVARNYYKLNLHHEPDAPRKRILKVPGADDANNSQNFWRYNERVSAEAKANIMDLLPAILLAMPKQRACDALNIFLNPLGFSVASIGESDCSSGRDRLLAHFNKESSEALTTLLMLPENASLDQLRTAYKEVQESEGSHKPLLGYLENLMANKAA</sequence>
<evidence type="ECO:0000313" key="2">
    <source>
        <dbReference type="Proteomes" id="UP000241771"/>
    </source>
</evidence>
<dbReference type="Proteomes" id="UP000241771">
    <property type="component" value="Unassembled WGS sequence"/>
</dbReference>
<name>A0A2T3NIA7_9GAMM</name>
<keyword evidence="2" id="KW-1185">Reference proteome</keyword>
<proteinExistence type="predicted"/>
<dbReference type="EMBL" id="PYMA01000018">
    <property type="protein sequence ID" value="PSW14762.1"/>
    <property type="molecule type" value="Genomic_DNA"/>
</dbReference>
<dbReference type="Gene3D" id="1.10.3600.10">
    <property type="entry name" value="Putative bacterial toxin ydaT"/>
    <property type="match status" value="1"/>
</dbReference>
<dbReference type="InterPro" id="IPR037042">
    <property type="entry name" value="YdaT-like_sf"/>
</dbReference>
<reference evidence="1 2" key="1">
    <citation type="submission" date="2018-01" db="EMBL/GenBank/DDBJ databases">
        <title>Whole genome sequencing of Histamine producing bacteria.</title>
        <authorList>
            <person name="Butler K."/>
        </authorList>
    </citation>
    <scope>NUCLEOTIDE SEQUENCE [LARGE SCALE GENOMIC DNA]</scope>
    <source>
        <strain evidence="1 2">DSM 100436</strain>
    </source>
</reference>
<accession>A0A2T3NIA7</accession>
<dbReference type="OrthoDB" id="5815883at2"/>